<dbReference type="PANTHER" id="PTHR45856:SF25">
    <property type="entry name" value="FUNGAL LIPASE-LIKE DOMAIN-CONTAINING PROTEIN"/>
    <property type="match status" value="1"/>
</dbReference>
<evidence type="ECO:0000256" key="2">
    <source>
        <dbReference type="SAM" id="Phobius"/>
    </source>
</evidence>
<feature type="transmembrane region" description="Helical" evidence="2">
    <location>
        <begin position="224"/>
        <end position="254"/>
    </location>
</feature>
<dbReference type="OrthoDB" id="438440at2759"/>
<name>A0A8H4A940_GIGMA</name>
<sequence>MTQTNNPIQKKSISSQNTKIPTIPLNSPSSYDDVIKSQVGLFGSSSSYSNIIIREVPSQHTEYRYTFTPRTNRKQPHGIKLFFAPLQETKNWIALIYLILWNLPYSCFCFGWVIGTFIGSIISLIFPPVGYILLLFSIYSWRMLGRFEIAILNSISSDNSTAITRKSLPSITKVTPIYLYSSLSSTNYQIPVRHNQTGRFENLYLLFKDTFTVRTVVYFTFTKFVMSIVTFTLTVALFALVALLILISISLYSYKPLDTLPFSTFTSPKKGKELVSPDELTLMKQHVNYAAAAYCSKQNLSNWTCGYRCFGNVTIEKMFHDSAKGAHGYIAFSEENKTIIVAFRGSLDAVNWIYDLKYAQLDYEFPGIEGALVHGGFYDTYDRVKNSILWTIQWMMTREENSCRGYDVVITGHSMGGALSSFLAIDVKRYILDPILSSQTHSLPPFTIRLTTIGQPRVGNHIYAKIFQTQLISQTSSLKHEVSRITHRNDVIVHLPPSSKGFIHHAHELWVKNQDQSFFCDDIVEGSEDPVEDPECLAGTKWFDLGAHLSIWNTTFNPLC</sequence>
<protein>
    <submittedName>
        <fullName evidence="4">Alpha/beta-hydrolase</fullName>
    </submittedName>
</protein>
<feature type="domain" description="Fungal lipase-type" evidence="3">
    <location>
        <begin position="340"/>
        <end position="498"/>
    </location>
</feature>
<dbReference type="SUPFAM" id="SSF53474">
    <property type="entry name" value="alpha/beta-Hydrolases"/>
    <property type="match status" value="1"/>
</dbReference>
<evidence type="ECO:0000259" key="3">
    <source>
        <dbReference type="Pfam" id="PF01764"/>
    </source>
</evidence>
<dbReference type="InterPro" id="IPR051218">
    <property type="entry name" value="Sec_MonoDiacylglyc_Lipase"/>
</dbReference>
<keyword evidence="2" id="KW-0812">Transmembrane</keyword>
<dbReference type="AlphaFoldDB" id="A0A8H4A940"/>
<dbReference type="GO" id="GO:0016787">
    <property type="term" value="F:hydrolase activity"/>
    <property type="evidence" value="ECO:0007669"/>
    <property type="project" value="UniProtKB-KW"/>
</dbReference>
<keyword evidence="2" id="KW-1133">Transmembrane helix</keyword>
<dbReference type="EMBL" id="WTPW01001008">
    <property type="protein sequence ID" value="KAF0462940.1"/>
    <property type="molecule type" value="Genomic_DNA"/>
</dbReference>
<dbReference type="Gene3D" id="3.40.50.1820">
    <property type="entry name" value="alpha/beta hydrolase"/>
    <property type="match status" value="1"/>
</dbReference>
<evidence type="ECO:0000313" key="5">
    <source>
        <dbReference type="Proteomes" id="UP000439903"/>
    </source>
</evidence>
<feature type="transmembrane region" description="Helical" evidence="2">
    <location>
        <begin position="92"/>
        <end position="115"/>
    </location>
</feature>
<organism evidence="4 5">
    <name type="scientific">Gigaspora margarita</name>
    <dbReference type="NCBI Taxonomy" id="4874"/>
    <lineage>
        <taxon>Eukaryota</taxon>
        <taxon>Fungi</taxon>
        <taxon>Fungi incertae sedis</taxon>
        <taxon>Mucoromycota</taxon>
        <taxon>Glomeromycotina</taxon>
        <taxon>Glomeromycetes</taxon>
        <taxon>Diversisporales</taxon>
        <taxon>Gigasporaceae</taxon>
        <taxon>Gigaspora</taxon>
    </lineage>
</organism>
<reference evidence="4 5" key="1">
    <citation type="journal article" date="2019" name="Environ. Microbiol.">
        <title>At the nexus of three kingdoms: the genome of the mycorrhizal fungus Gigaspora margarita provides insights into plant, endobacterial and fungal interactions.</title>
        <authorList>
            <person name="Venice F."/>
            <person name="Ghignone S."/>
            <person name="Salvioli di Fossalunga A."/>
            <person name="Amselem J."/>
            <person name="Novero M."/>
            <person name="Xianan X."/>
            <person name="Sedzielewska Toro K."/>
            <person name="Morin E."/>
            <person name="Lipzen A."/>
            <person name="Grigoriev I.V."/>
            <person name="Henrissat B."/>
            <person name="Martin F.M."/>
            <person name="Bonfante P."/>
        </authorList>
    </citation>
    <scope>NUCLEOTIDE SEQUENCE [LARGE SCALE GENOMIC DNA]</scope>
    <source>
        <strain evidence="4 5">BEG34</strain>
    </source>
</reference>
<gene>
    <name evidence="4" type="ORF">F8M41_000231</name>
</gene>
<keyword evidence="4" id="KW-0378">Hydrolase</keyword>
<dbReference type="PANTHER" id="PTHR45856">
    <property type="entry name" value="ALPHA/BETA-HYDROLASES SUPERFAMILY PROTEIN"/>
    <property type="match status" value="1"/>
</dbReference>
<accession>A0A8H4A940</accession>
<feature type="transmembrane region" description="Helical" evidence="2">
    <location>
        <begin position="121"/>
        <end position="141"/>
    </location>
</feature>
<keyword evidence="2" id="KW-0472">Membrane</keyword>
<dbReference type="InterPro" id="IPR002921">
    <property type="entry name" value="Fungal_lipase-type"/>
</dbReference>
<feature type="region of interest" description="Disordered" evidence="1">
    <location>
        <begin position="1"/>
        <end position="25"/>
    </location>
</feature>
<dbReference type="Proteomes" id="UP000439903">
    <property type="component" value="Unassembled WGS sequence"/>
</dbReference>
<comment type="caution">
    <text evidence="4">The sequence shown here is derived from an EMBL/GenBank/DDBJ whole genome shotgun (WGS) entry which is preliminary data.</text>
</comment>
<dbReference type="InterPro" id="IPR029058">
    <property type="entry name" value="AB_hydrolase_fold"/>
</dbReference>
<evidence type="ECO:0000313" key="4">
    <source>
        <dbReference type="EMBL" id="KAF0462940.1"/>
    </source>
</evidence>
<keyword evidence="5" id="KW-1185">Reference proteome</keyword>
<dbReference type="GO" id="GO:0006629">
    <property type="term" value="P:lipid metabolic process"/>
    <property type="evidence" value="ECO:0007669"/>
    <property type="project" value="InterPro"/>
</dbReference>
<proteinExistence type="predicted"/>
<evidence type="ECO:0000256" key="1">
    <source>
        <dbReference type="SAM" id="MobiDB-lite"/>
    </source>
</evidence>
<dbReference type="CDD" id="cd00519">
    <property type="entry name" value="Lipase_3"/>
    <property type="match status" value="1"/>
</dbReference>
<dbReference type="Pfam" id="PF01764">
    <property type="entry name" value="Lipase_3"/>
    <property type="match status" value="1"/>
</dbReference>